<name>A0A938WNQ9_9BACT</name>
<dbReference type="EMBL" id="JACJJL010000024">
    <property type="protein sequence ID" value="MBM6662599.1"/>
    <property type="molecule type" value="Genomic_DNA"/>
</dbReference>
<keyword evidence="4" id="KW-1185">Reference proteome</keyword>
<dbReference type="InterPro" id="IPR052174">
    <property type="entry name" value="Flavoredoxin"/>
</dbReference>
<dbReference type="InterPro" id="IPR002563">
    <property type="entry name" value="Flavin_Rdtase-like_dom"/>
</dbReference>
<protein>
    <submittedName>
        <fullName evidence="3">Flavin reductase</fullName>
    </submittedName>
</protein>
<feature type="domain" description="Flavin reductase like" evidence="2">
    <location>
        <begin position="15"/>
        <end position="168"/>
    </location>
</feature>
<dbReference type="SUPFAM" id="SSF50475">
    <property type="entry name" value="FMN-binding split barrel"/>
    <property type="match status" value="1"/>
</dbReference>
<evidence type="ECO:0000256" key="1">
    <source>
        <dbReference type="ARBA" id="ARBA00038054"/>
    </source>
</evidence>
<dbReference type="Gene3D" id="2.30.110.10">
    <property type="entry name" value="Electron Transport, Fmn-binding Protein, Chain A"/>
    <property type="match status" value="1"/>
</dbReference>
<proteinExistence type="inferred from homology"/>
<reference evidence="3 4" key="1">
    <citation type="journal article" date="2021" name="Sci. Rep.">
        <title>The distribution of antibiotic resistance genes in chicken gut microbiota commensals.</title>
        <authorList>
            <person name="Juricova H."/>
            <person name="Matiasovicova J."/>
            <person name="Kubasova T."/>
            <person name="Cejkova D."/>
            <person name="Rychlik I."/>
        </authorList>
    </citation>
    <scope>NUCLEOTIDE SEQUENCE [LARGE SCALE GENOMIC DNA]</scope>
    <source>
        <strain evidence="3 4">An819</strain>
    </source>
</reference>
<dbReference type="RefSeq" id="WP_205111160.1">
    <property type="nucleotide sequence ID" value="NZ_JACJJL010000024.1"/>
</dbReference>
<evidence type="ECO:0000313" key="4">
    <source>
        <dbReference type="Proteomes" id="UP000764045"/>
    </source>
</evidence>
<comment type="caution">
    <text evidence="3">The sequence shown here is derived from an EMBL/GenBank/DDBJ whole genome shotgun (WGS) entry which is preliminary data.</text>
</comment>
<evidence type="ECO:0000259" key="2">
    <source>
        <dbReference type="Pfam" id="PF01613"/>
    </source>
</evidence>
<dbReference type="GO" id="GO:0016646">
    <property type="term" value="F:oxidoreductase activity, acting on the CH-NH group of donors, NAD or NADP as acceptor"/>
    <property type="evidence" value="ECO:0007669"/>
    <property type="project" value="UniProtKB-ARBA"/>
</dbReference>
<sequence length="179" mass="19397">MEKIDVKALTDNVFRAIGTEWMLVTAGTSESFNTMTASWGCLGWLWNKPVAVVFIRPERLTHDFAERSDTLTLAFLGTSAQARRAYEYCGSHSGRDTDKMAATGLKPVGLPGGGVGFAQARLVLECRKLYSDSLRADRFADSSLGRWYGGKMGGLHDVYVAEIRAAYAGDGCWAGATNG</sequence>
<evidence type="ECO:0000313" key="3">
    <source>
        <dbReference type="EMBL" id="MBM6662599.1"/>
    </source>
</evidence>
<gene>
    <name evidence="3" type="ORF">H6B30_12695</name>
</gene>
<accession>A0A938WNQ9</accession>
<dbReference type="InterPro" id="IPR012349">
    <property type="entry name" value="Split_barrel_FMN-bd"/>
</dbReference>
<dbReference type="Pfam" id="PF01613">
    <property type="entry name" value="Flavin_Reduct"/>
    <property type="match status" value="1"/>
</dbReference>
<dbReference type="PANTHER" id="PTHR43567:SF5">
    <property type="entry name" value="HYPOTHETICAL CYTOSOLIC PROTEIN"/>
    <property type="match status" value="1"/>
</dbReference>
<dbReference type="AlphaFoldDB" id="A0A938WNQ9"/>
<dbReference type="Proteomes" id="UP000764045">
    <property type="component" value="Unassembled WGS sequence"/>
</dbReference>
<dbReference type="PANTHER" id="PTHR43567">
    <property type="entry name" value="FLAVOREDOXIN-RELATED-RELATED"/>
    <property type="match status" value="1"/>
</dbReference>
<dbReference type="GO" id="GO:0010181">
    <property type="term" value="F:FMN binding"/>
    <property type="evidence" value="ECO:0007669"/>
    <property type="project" value="InterPro"/>
</dbReference>
<comment type="similarity">
    <text evidence="1">Belongs to the flavoredoxin family.</text>
</comment>
<organism evidence="3 4">
    <name type="scientific">Marseilla massiliensis</name>
    <dbReference type="NCBI Taxonomy" id="1841864"/>
    <lineage>
        <taxon>Bacteria</taxon>
        <taxon>Pseudomonadati</taxon>
        <taxon>Bacteroidota</taxon>
        <taxon>Bacteroidia</taxon>
        <taxon>Bacteroidales</taxon>
        <taxon>Prevotellaceae</taxon>
        <taxon>Marseilla</taxon>
    </lineage>
</organism>